<sequence>MQGRAPPWHNLAVKRLLWVISAAFAVVAAQGGVSLGRFETPGSRVVYFSEGSAGHHYRLYSKVAVGETFLTYARASGVLSSTVPSCQTWTYQGILSESFVLELSEFNAARDSALARSLITQAGRASRSGDTRAYAQAVTLLCSSGEMGIGPIKTRTVYVPVQFVTRVSTSGMLGRPVLLKLMLNPDDYTLEADLEPR</sequence>
<keyword evidence="2" id="KW-1185">Reference proteome</keyword>
<evidence type="ECO:0000313" key="1">
    <source>
        <dbReference type="EMBL" id="RIH86958.1"/>
    </source>
</evidence>
<organism evidence="1 2">
    <name type="scientific">Calidithermus roseus</name>
    <dbReference type="NCBI Taxonomy" id="1644118"/>
    <lineage>
        <taxon>Bacteria</taxon>
        <taxon>Thermotogati</taxon>
        <taxon>Deinococcota</taxon>
        <taxon>Deinococci</taxon>
        <taxon>Thermales</taxon>
        <taxon>Thermaceae</taxon>
        <taxon>Calidithermus</taxon>
    </lineage>
</organism>
<proteinExistence type="predicted"/>
<gene>
    <name evidence="1" type="ORF">Mrose_01539</name>
</gene>
<dbReference type="AlphaFoldDB" id="A0A399ESK3"/>
<evidence type="ECO:0000313" key="2">
    <source>
        <dbReference type="Proteomes" id="UP000265341"/>
    </source>
</evidence>
<dbReference type="EMBL" id="QWLA01000024">
    <property type="protein sequence ID" value="RIH86958.1"/>
    <property type="molecule type" value="Genomic_DNA"/>
</dbReference>
<reference evidence="1 2" key="1">
    <citation type="submission" date="2018-08" db="EMBL/GenBank/DDBJ databases">
        <title>Meiothermus roseus NBRC 110900 genome sequencing project.</title>
        <authorList>
            <person name="Da Costa M.S."/>
            <person name="Albuquerque L."/>
            <person name="Raposo P."/>
            <person name="Froufe H.J.C."/>
            <person name="Barroso C.S."/>
            <person name="Egas C."/>
        </authorList>
    </citation>
    <scope>NUCLEOTIDE SEQUENCE [LARGE SCALE GENOMIC DNA]</scope>
    <source>
        <strain evidence="1 2">NBRC 110900</strain>
    </source>
</reference>
<accession>A0A399ESK3</accession>
<comment type="caution">
    <text evidence="1">The sequence shown here is derived from an EMBL/GenBank/DDBJ whole genome shotgun (WGS) entry which is preliminary data.</text>
</comment>
<dbReference type="Proteomes" id="UP000265341">
    <property type="component" value="Unassembled WGS sequence"/>
</dbReference>
<name>A0A399ESK3_9DEIN</name>
<protein>
    <submittedName>
        <fullName evidence="1">Uncharacterized protein</fullName>
    </submittedName>
</protein>